<gene>
    <name evidence="2" type="ORF">DS2_17637</name>
</gene>
<protein>
    <submittedName>
        <fullName evidence="2">Uncharacterized protein</fullName>
    </submittedName>
</protein>
<reference evidence="2 3" key="1">
    <citation type="journal article" date="2014" name="Genome Announc.">
        <title>Draft Genome Sequence of the Agar-Degrading Bacterium Catenovulum sp. Strain DS-2, Isolated from Intestines of Haliotis diversicolor.</title>
        <authorList>
            <person name="Shan D."/>
            <person name="Li X."/>
            <person name="Gu Z."/>
            <person name="Wei G."/>
            <person name="Gao Z."/>
            <person name="Shao Z."/>
        </authorList>
    </citation>
    <scope>NUCLEOTIDE SEQUENCE [LARGE SCALE GENOMIC DNA]</scope>
    <source>
        <strain evidence="2 3">DS-2</strain>
    </source>
</reference>
<organism evidence="2 3">
    <name type="scientific">Catenovulum agarivorans DS-2</name>
    <dbReference type="NCBI Taxonomy" id="1328313"/>
    <lineage>
        <taxon>Bacteria</taxon>
        <taxon>Pseudomonadati</taxon>
        <taxon>Pseudomonadota</taxon>
        <taxon>Gammaproteobacteria</taxon>
        <taxon>Alteromonadales</taxon>
        <taxon>Alteromonadaceae</taxon>
        <taxon>Catenovulum</taxon>
    </lineage>
</organism>
<comment type="caution">
    <text evidence="2">The sequence shown here is derived from an EMBL/GenBank/DDBJ whole genome shotgun (WGS) entry which is preliminary data.</text>
</comment>
<dbReference type="Proteomes" id="UP000019276">
    <property type="component" value="Unassembled WGS sequence"/>
</dbReference>
<dbReference type="RefSeq" id="WP_051479981.1">
    <property type="nucleotide sequence ID" value="NZ_ARZY01000048.1"/>
</dbReference>
<feature type="transmembrane region" description="Helical" evidence="1">
    <location>
        <begin position="53"/>
        <end position="74"/>
    </location>
</feature>
<dbReference type="eggNOG" id="ENOG5032WSG">
    <property type="taxonomic scope" value="Bacteria"/>
</dbReference>
<feature type="transmembrane region" description="Helical" evidence="1">
    <location>
        <begin position="6"/>
        <end position="32"/>
    </location>
</feature>
<dbReference type="STRING" id="1328313.DS2_17637"/>
<name>W7QHF8_9ALTE</name>
<keyword evidence="1" id="KW-0472">Membrane</keyword>
<proteinExistence type="predicted"/>
<dbReference type="EMBL" id="ARZY01000048">
    <property type="protein sequence ID" value="EWH08387.1"/>
    <property type="molecule type" value="Genomic_DNA"/>
</dbReference>
<accession>W7QHF8</accession>
<dbReference type="PATRIC" id="fig|1328313.3.peg.3607"/>
<dbReference type="AlphaFoldDB" id="W7QHF8"/>
<keyword evidence="3" id="KW-1185">Reference proteome</keyword>
<evidence type="ECO:0000313" key="2">
    <source>
        <dbReference type="EMBL" id="EWH08387.1"/>
    </source>
</evidence>
<evidence type="ECO:0000256" key="1">
    <source>
        <dbReference type="SAM" id="Phobius"/>
    </source>
</evidence>
<keyword evidence="1" id="KW-1133">Transmembrane helix</keyword>
<sequence>MNNKYLALGMLITFALIAVFTAIAHMSCIYLGPSCYQAQMAPPDLIESAQNGTLLAPIATVIVSALFLICGLFALSAAQIITRLPFLTAASYSISALFN</sequence>
<evidence type="ECO:0000313" key="3">
    <source>
        <dbReference type="Proteomes" id="UP000019276"/>
    </source>
</evidence>
<keyword evidence="1" id="KW-0812">Transmembrane</keyword>